<feature type="transmembrane region" description="Helical" evidence="2">
    <location>
        <begin position="32"/>
        <end position="54"/>
    </location>
</feature>
<feature type="region of interest" description="Disordered" evidence="1">
    <location>
        <begin position="1"/>
        <end position="24"/>
    </location>
</feature>
<sequence>MAGRRPPEAGQNGTSGGRANRSPRRIVGGMEILEVALTFAGLAMAAAIPLVALLHSAEARAARRAHRDRPG</sequence>
<evidence type="ECO:0000313" key="3">
    <source>
        <dbReference type="EMBL" id="GDY31139.1"/>
    </source>
</evidence>
<proteinExistence type="predicted"/>
<evidence type="ECO:0000256" key="1">
    <source>
        <dbReference type="SAM" id="MobiDB-lite"/>
    </source>
</evidence>
<organism evidence="3 4">
    <name type="scientific">Gandjariella thermophila</name>
    <dbReference type="NCBI Taxonomy" id="1931992"/>
    <lineage>
        <taxon>Bacteria</taxon>
        <taxon>Bacillati</taxon>
        <taxon>Actinomycetota</taxon>
        <taxon>Actinomycetes</taxon>
        <taxon>Pseudonocardiales</taxon>
        <taxon>Pseudonocardiaceae</taxon>
        <taxon>Gandjariella</taxon>
    </lineage>
</organism>
<gene>
    <name evidence="3" type="ORF">GTS_27720</name>
</gene>
<dbReference type="EMBL" id="BJFL01000012">
    <property type="protein sequence ID" value="GDY31139.1"/>
    <property type="molecule type" value="Genomic_DNA"/>
</dbReference>
<keyword evidence="2" id="KW-0812">Transmembrane</keyword>
<comment type="caution">
    <text evidence="3">The sequence shown here is derived from an EMBL/GenBank/DDBJ whole genome shotgun (WGS) entry which is preliminary data.</text>
</comment>
<name>A0A4D4J9Q2_9PSEU</name>
<keyword evidence="2" id="KW-0472">Membrane</keyword>
<evidence type="ECO:0000313" key="4">
    <source>
        <dbReference type="Proteomes" id="UP000298860"/>
    </source>
</evidence>
<evidence type="ECO:0000256" key="2">
    <source>
        <dbReference type="SAM" id="Phobius"/>
    </source>
</evidence>
<keyword evidence="2" id="KW-1133">Transmembrane helix</keyword>
<dbReference type="AlphaFoldDB" id="A0A4D4J9Q2"/>
<dbReference type="Proteomes" id="UP000298860">
    <property type="component" value="Unassembled WGS sequence"/>
</dbReference>
<accession>A0A4D4J9Q2</accession>
<protein>
    <submittedName>
        <fullName evidence="3">Uncharacterized protein</fullName>
    </submittedName>
</protein>
<keyword evidence="4" id="KW-1185">Reference proteome</keyword>
<reference evidence="4" key="1">
    <citation type="submission" date="2019-04" db="EMBL/GenBank/DDBJ databases">
        <title>Draft genome sequence of Pseudonocardiaceae bacterium SL3-2-4.</title>
        <authorList>
            <person name="Ningsih F."/>
            <person name="Yokota A."/>
            <person name="Sakai Y."/>
            <person name="Nanatani K."/>
            <person name="Yabe S."/>
            <person name="Oetari A."/>
            <person name="Sjamsuridzal W."/>
        </authorList>
    </citation>
    <scope>NUCLEOTIDE SEQUENCE [LARGE SCALE GENOMIC DNA]</scope>
    <source>
        <strain evidence="4">SL3-2-4</strain>
    </source>
</reference>